<dbReference type="EMBL" id="JAPESX010000780">
    <property type="protein sequence ID" value="KAJ8119728.1"/>
    <property type="molecule type" value="Genomic_DNA"/>
</dbReference>
<comment type="caution">
    <text evidence="1">The sequence shown here is derived from an EMBL/GenBank/DDBJ whole genome shotgun (WGS) entry which is preliminary data.</text>
</comment>
<evidence type="ECO:0000313" key="1">
    <source>
        <dbReference type="EMBL" id="KAJ8119728.1"/>
    </source>
</evidence>
<organism evidence="1 2">
    <name type="scientific">Nemania bipapillata</name>
    <dbReference type="NCBI Taxonomy" id="110536"/>
    <lineage>
        <taxon>Eukaryota</taxon>
        <taxon>Fungi</taxon>
        <taxon>Dikarya</taxon>
        <taxon>Ascomycota</taxon>
        <taxon>Pezizomycotina</taxon>
        <taxon>Sordariomycetes</taxon>
        <taxon>Xylariomycetidae</taxon>
        <taxon>Xylariales</taxon>
        <taxon>Xylariaceae</taxon>
        <taxon>Nemania</taxon>
    </lineage>
</organism>
<accession>A0ACC2IXN0</accession>
<evidence type="ECO:0000313" key="2">
    <source>
        <dbReference type="Proteomes" id="UP001153334"/>
    </source>
</evidence>
<name>A0ACC2IXN0_9PEZI</name>
<dbReference type="Proteomes" id="UP001153334">
    <property type="component" value="Unassembled WGS sequence"/>
</dbReference>
<reference evidence="1" key="1">
    <citation type="submission" date="2022-11" db="EMBL/GenBank/DDBJ databases">
        <title>Genome Sequence of Nemania bipapillata.</title>
        <authorList>
            <person name="Buettner E."/>
        </authorList>
    </citation>
    <scope>NUCLEOTIDE SEQUENCE</scope>
    <source>
        <strain evidence="1">CP14</strain>
    </source>
</reference>
<keyword evidence="2" id="KW-1185">Reference proteome</keyword>
<proteinExistence type="predicted"/>
<protein>
    <submittedName>
        <fullName evidence="1">Uncharacterized protein</fullName>
    </submittedName>
</protein>
<sequence length="384" mass="42968">MSPGDRAKKHVPTRDGIQLGEDHREIKSDGNNRREPLHSPAAGPEIGTKDNDPPKIHGTPDLPSGTTKVRQSGTGAIGRKEISSSSLFHKYKRIRTLDAGHGSIGGYADAYIRESPFEASLYMEHCDRGTLEDLIKFYREKKGEGSPSRIPESFIWHAFVGLSDALGYLQTGQSKLAKSPDRNDPNEWKPLVHCDIKPGNIFLRSRDTPGSRKPFYVLLSDFGLMGYERNNQRAPYSSYGTMEFHAPELAFDPFPEDHEMKYMASPHTCKSDVWALACTIFCMCERDGMAQMKRDCGPLRSQKALGRTAKRTFLDITDVDIYSDYLSQAILWAGDRDPLERPDSSALVDGVKVQYDLWRDDPKWKSQVQVNGALPPGATPTFTL</sequence>
<gene>
    <name evidence="1" type="ORF">ONZ43_g3387</name>
</gene>